<sequence length="426" mass="45579">MLIVSTIIGFLLGIVSGLVPGIHTNTFAFILAALSPWLAESGLSPLCIAAIIVSSALTHTFLNIIPSIFLGAPDPDTSLAVLPGHQMLFDGYGSEAVRLSALGSAGSVLISLILTVPMAVFFDNMYPLMEQYMGWILLTIVLILIYTERGEIIEGQGSLVRMKFRAYAVVLFLISGLLGLFAIESEGLIDPFIELGKPSILMPLFSGLFGASMLVISMQTDTVIPKQVSSISVLPSRNILRGMITGSTAGSLVAWLPGITAAVATVLARLAVKEDYSDDNSVREFIVSISGVNTANAILGLIALFVIHRTRSGAMVAVSDILGDIPMGIDTLVLLLIIIVAVSVAAFYITIWMGDRILPLITRINYRLLCTLILGALTVLVLIFTGWFGLVIFTASIPIGMLAPYLKIRRSHAMGALLLPLLVFYL</sequence>
<evidence type="ECO:0000313" key="2">
    <source>
        <dbReference type="Proteomes" id="UP000315423"/>
    </source>
</evidence>
<name>A0AC61SAX2_9EURY</name>
<dbReference type="EMBL" id="QYBA01000130">
    <property type="protein sequence ID" value="TKY91795.1"/>
    <property type="molecule type" value="Genomic_DNA"/>
</dbReference>
<comment type="caution">
    <text evidence="1">The sequence shown here is derived from an EMBL/GenBank/DDBJ whole genome shotgun (WGS) entry which is preliminary data.</text>
</comment>
<proteinExistence type="predicted"/>
<reference evidence="1" key="1">
    <citation type="submission" date="2018-09" db="EMBL/GenBank/DDBJ databases">
        <title>A genomic encyclopedia of anaerobic methanotrophic archaea.</title>
        <authorList>
            <person name="Skennerton C.T."/>
            <person name="Chadwick G.L."/>
            <person name="Laso-Perez R."/>
            <person name="Leu A.O."/>
            <person name="Speth D.R."/>
            <person name="Yu H."/>
            <person name="Morgan-Lang C."/>
            <person name="Hatzenpichler R."/>
            <person name="Goudeau D."/>
            <person name="Malmstrom R."/>
            <person name="Woyke T."/>
            <person name="Hallam S."/>
            <person name="Tyson G.W."/>
            <person name="Wegener G."/>
            <person name="Boetius A."/>
            <person name="Orphan V.J."/>
        </authorList>
    </citation>
    <scope>NUCLEOTIDE SEQUENCE</scope>
    <source>
        <strain evidence="1">CONS3730D10UFb2</strain>
    </source>
</reference>
<accession>A0AC61SAX2</accession>
<gene>
    <name evidence="1" type="ORF">C5S46_04005</name>
</gene>
<dbReference type="Proteomes" id="UP000315423">
    <property type="component" value="Unassembled WGS sequence"/>
</dbReference>
<organism evidence="1 2">
    <name type="scientific">Candidatus Methanomarinus sp</name>
    <dbReference type="NCBI Taxonomy" id="3386244"/>
    <lineage>
        <taxon>Archaea</taxon>
        <taxon>Methanobacteriati</taxon>
        <taxon>Methanobacteriota</taxon>
        <taxon>Stenosarchaea group</taxon>
        <taxon>Methanomicrobia</taxon>
        <taxon>Methanosarcinales</taxon>
        <taxon>ANME-2 cluster</taxon>
        <taxon>Candidatus Methanocomedenaceae</taxon>
        <taxon>Candidatus Methanomarinus</taxon>
    </lineage>
</organism>
<evidence type="ECO:0000313" key="1">
    <source>
        <dbReference type="EMBL" id="TKY91795.1"/>
    </source>
</evidence>
<protein>
    <submittedName>
        <fullName evidence="1">Uncharacterized protein</fullName>
    </submittedName>
</protein>